<organism evidence="1 2">
    <name type="scientific">Mya arenaria</name>
    <name type="common">Soft-shell clam</name>
    <dbReference type="NCBI Taxonomy" id="6604"/>
    <lineage>
        <taxon>Eukaryota</taxon>
        <taxon>Metazoa</taxon>
        <taxon>Spiralia</taxon>
        <taxon>Lophotrochozoa</taxon>
        <taxon>Mollusca</taxon>
        <taxon>Bivalvia</taxon>
        <taxon>Autobranchia</taxon>
        <taxon>Heteroconchia</taxon>
        <taxon>Euheterodonta</taxon>
        <taxon>Imparidentia</taxon>
        <taxon>Neoheterodontei</taxon>
        <taxon>Myida</taxon>
        <taxon>Myoidea</taxon>
        <taxon>Myidae</taxon>
        <taxon>Mya</taxon>
    </lineage>
</organism>
<dbReference type="PANTHER" id="PTHR22722">
    <property type="entry name" value="LOW-DENSITY LIPOPROTEIN RECEPTOR-RELATED PROTEIN 2-RELATED"/>
    <property type="match status" value="1"/>
</dbReference>
<evidence type="ECO:0000313" key="2">
    <source>
        <dbReference type="Proteomes" id="UP001164746"/>
    </source>
</evidence>
<dbReference type="InterPro" id="IPR011042">
    <property type="entry name" value="6-blade_b-propeller_TolB-like"/>
</dbReference>
<gene>
    <name evidence="1" type="ORF">MAR_035181</name>
</gene>
<dbReference type="Proteomes" id="UP001164746">
    <property type="component" value="Chromosome 7"/>
</dbReference>
<sequence length="150" mass="16549">QIMKWTASSKRVTVLVASVPSSRAMVFDTGIIYFADRFEHSIKLVHASRRKVYTLKSNVHDITALAIYNINKTVDGQASNPCINSNCSHFCLNTGTSSMSCDCGIGYTVTEDGSCKETDSFLLVSFTSHFRGFSLGRDDHNDVIIPIKSE</sequence>
<feature type="non-terminal residue" evidence="1">
    <location>
        <position position="150"/>
    </location>
</feature>
<evidence type="ECO:0000313" key="1">
    <source>
        <dbReference type="EMBL" id="WAR10105.1"/>
    </source>
</evidence>
<dbReference type="InterPro" id="IPR051221">
    <property type="entry name" value="LDLR-related"/>
</dbReference>
<protein>
    <submittedName>
        <fullName evidence="1">LRP2-like protein</fullName>
    </submittedName>
</protein>
<reference evidence="1" key="1">
    <citation type="submission" date="2022-11" db="EMBL/GenBank/DDBJ databases">
        <title>Centuries of genome instability and evolution in soft-shell clam transmissible cancer (bioRxiv).</title>
        <authorList>
            <person name="Hart S.F.M."/>
            <person name="Yonemitsu M.A."/>
            <person name="Giersch R.M."/>
            <person name="Beal B.F."/>
            <person name="Arriagada G."/>
            <person name="Davis B.W."/>
            <person name="Ostrander E.A."/>
            <person name="Goff S.P."/>
            <person name="Metzger M.J."/>
        </authorList>
    </citation>
    <scope>NUCLEOTIDE SEQUENCE</scope>
    <source>
        <strain evidence="1">MELC-2E11</strain>
        <tissue evidence="1">Siphon/mantle</tissue>
    </source>
</reference>
<accession>A0ABY7ELM0</accession>
<dbReference type="EMBL" id="CP111018">
    <property type="protein sequence ID" value="WAR10105.1"/>
    <property type="molecule type" value="Genomic_DNA"/>
</dbReference>
<feature type="non-terminal residue" evidence="1">
    <location>
        <position position="1"/>
    </location>
</feature>
<keyword evidence="2" id="KW-1185">Reference proteome</keyword>
<name>A0ABY7ELM0_MYAAR</name>
<dbReference type="SUPFAM" id="SSF57196">
    <property type="entry name" value="EGF/Laminin"/>
    <property type="match status" value="1"/>
</dbReference>
<dbReference type="Gene3D" id="2.120.10.30">
    <property type="entry name" value="TolB, C-terminal domain"/>
    <property type="match status" value="1"/>
</dbReference>
<proteinExistence type="predicted"/>